<organism evidence="2 3">
    <name type="scientific">candidate division WWE3 bacterium RIFCSPLOWO2_01_FULL_41_18</name>
    <dbReference type="NCBI Taxonomy" id="1802625"/>
    <lineage>
        <taxon>Bacteria</taxon>
        <taxon>Katanobacteria</taxon>
    </lineage>
</organism>
<reference evidence="2 3" key="1">
    <citation type="journal article" date="2016" name="Nat. Commun.">
        <title>Thousands of microbial genomes shed light on interconnected biogeochemical processes in an aquifer system.</title>
        <authorList>
            <person name="Anantharaman K."/>
            <person name="Brown C.T."/>
            <person name="Hug L.A."/>
            <person name="Sharon I."/>
            <person name="Castelle C.J."/>
            <person name="Probst A.J."/>
            <person name="Thomas B.C."/>
            <person name="Singh A."/>
            <person name="Wilkins M.J."/>
            <person name="Karaoz U."/>
            <person name="Brodie E.L."/>
            <person name="Williams K.H."/>
            <person name="Hubbard S.S."/>
            <person name="Banfield J.F."/>
        </authorList>
    </citation>
    <scope>NUCLEOTIDE SEQUENCE [LARGE SCALE GENOMIC DNA]</scope>
</reference>
<gene>
    <name evidence="2" type="ORF">A3A78_00160</name>
</gene>
<evidence type="ECO:0000313" key="2">
    <source>
        <dbReference type="EMBL" id="OGC55364.1"/>
    </source>
</evidence>
<dbReference type="AlphaFoldDB" id="A0A1F4VDX5"/>
<proteinExistence type="predicted"/>
<feature type="region of interest" description="Disordered" evidence="1">
    <location>
        <begin position="1"/>
        <end position="25"/>
    </location>
</feature>
<accession>A0A1F4VDX5</accession>
<dbReference type="EMBL" id="MEVI01000002">
    <property type="protein sequence ID" value="OGC55364.1"/>
    <property type="molecule type" value="Genomic_DNA"/>
</dbReference>
<sequence>MPRTKTQNKQVSGEKLDVKETSENKDTIIKVPRKRRNKDTDYLSDVELEEYESRTPDDAFDS</sequence>
<feature type="compositionally biased region" description="Basic and acidic residues" evidence="1">
    <location>
        <begin position="12"/>
        <end position="25"/>
    </location>
</feature>
<comment type="caution">
    <text evidence="2">The sequence shown here is derived from an EMBL/GenBank/DDBJ whole genome shotgun (WGS) entry which is preliminary data.</text>
</comment>
<evidence type="ECO:0000313" key="3">
    <source>
        <dbReference type="Proteomes" id="UP000176504"/>
    </source>
</evidence>
<evidence type="ECO:0000256" key="1">
    <source>
        <dbReference type="SAM" id="MobiDB-lite"/>
    </source>
</evidence>
<protein>
    <submittedName>
        <fullName evidence="2">Uncharacterized protein</fullName>
    </submittedName>
</protein>
<dbReference type="Proteomes" id="UP000176504">
    <property type="component" value="Unassembled WGS sequence"/>
</dbReference>
<feature type="compositionally biased region" description="Polar residues" evidence="1">
    <location>
        <begin position="1"/>
        <end position="11"/>
    </location>
</feature>
<name>A0A1F4VDX5_UNCKA</name>